<sequence>MDIRIVKILDLYNYLVHRRQIDQMKINEISDFYLNSDDSLTNLNSIDNSELQIDEEIENQNAEQLRFN</sequence>
<protein>
    <submittedName>
        <fullName evidence="1">Uncharacterized protein</fullName>
    </submittedName>
</protein>
<proteinExistence type="predicted"/>
<gene>
    <name evidence="1" type="ORF">MS3_08285</name>
</gene>
<dbReference type="AlphaFoldDB" id="A0A095AYN6"/>
<evidence type="ECO:0000313" key="1">
    <source>
        <dbReference type="EMBL" id="KGB39831.1"/>
    </source>
</evidence>
<dbReference type="EMBL" id="KL251299">
    <property type="protein sequence ID" value="KGB39831.1"/>
    <property type="molecule type" value="Genomic_DNA"/>
</dbReference>
<feature type="non-terminal residue" evidence="1">
    <location>
        <position position="68"/>
    </location>
</feature>
<organism evidence="1">
    <name type="scientific">Schistosoma haematobium</name>
    <name type="common">Blood fluke</name>
    <dbReference type="NCBI Taxonomy" id="6185"/>
    <lineage>
        <taxon>Eukaryota</taxon>
        <taxon>Metazoa</taxon>
        <taxon>Spiralia</taxon>
        <taxon>Lophotrochozoa</taxon>
        <taxon>Platyhelminthes</taxon>
        <taxon>Trematoda</taxon>
        <taxon>Digenea</taxon>
        <taxon>Strigeidida</taxon>
        <taxon>Schistosomatoidea</taxon>
        <taxon>Schistosomatidae</taxon>
        <taxon>Schistosoma</taxon>
    </lineage>
</organism>
<reference evidence="1" key="1">
    <citation type="journal article" date="2012" name="Nat. Genet.">
        <title>Whole-genome sequence of Schistosoma haematobium.</title>
        <authorList>
            <person name="Young N.D."/>
            <person name="Jex A.R."/>
            <person name="Li B."/>
            <person name="Liu S."/>
            <person name="Yang L."/>
            <person name="Xiong Z."/>
            <person name="Li Y."/>
            <person name="Cantacessi C."/>
            <person name="Hall R.S."/>
            <person name="Xu X."/>
            <person name="Chen F."/>
            <person name="Wu X."/>
            <person name="Zerlotini A."/>
            <person name="Oliveira G."/>
            <person name="Hofmann A."/>
            <person name="Zhang G."/>
            <person name="Fang X."/>
            <person name="Kang Y."/>
            <person name="Campbell B.E."/>
            <person name="Loukas A."/>
            <person name="Ranganathan S."/>
            <person name="Rollinson D."/>
            <person name="Rinaldi G."/>
            <person name="Brindley P.J."/>
            <person name="Yang H."/>
            <person name="Wang J."/>
            <person name="Wang J."/>
            <person name="Gasser R.B."/>
        </authorList>
    </citation>
    <scope>NUCLEOTIDE SEQUENCE [LARGE SCALE GENOMIC DNA]</scope>
</reference>
<accession>A0A095AYN6</accession>
<name>A0A095AYN6_SCHHA</name>